<dbReference type="Gene3D" id="3.10.400.10">
    <property type="entry name" value="Sulfate adenylyltransferase"/>
    <property type="match status" value="1"/>
</dbReference>
<dbReference type="EMBL" id="BAAAVT010000016">
    <property type="protein sequence ID" value="GAA3071060.1"/>
    <property type="molecule type" value="Genomic_DNA"/>
</dbReference>
<sequence>MVTMPQPRSRRPLAAPDHEAARTLWEQYAQARPAAASASSDYLVDQFGDHAELADELLDLVRAGYKTATASLLSEYVWEGEAPPGIGAHTVFCDGDGAPRVIVRTTGLALAGFTDVDADHAWAEGEGDRSLAHWRTEHRLFWERVCAAAGRSFTPDMEVLMERFEVVWSDAEG</sequence>
<gene>
    <name evidence="2" type="ORF">GCM10010529_24130</name>
</gene>
<dbReference type="InterPro" id="IPR009326">
    <property type="entry name" value="DUF984"/>
</dbReference>
<evidence type="ECO:0000313" key="2">
    <source>
        <dbReference type="EMBL" id="GAA3071060.1"/>
    </source>
</evidence>
<dbReference type="InterPro" id="IPR007374">
    <property type="entry name" value="ASCH_domain"/>
</dbReference>
<comment type="caution">
    <text evidence="2">The sequence shown here is derived from an EMBL/GenBank/DDBJ whole genome shotgun (WGS) entry which is preliminary data.</text>
</comment>
<evidence type="ECO:0000313" key="3">
    <source>
        <dbReference type="Proteomes" id="UP001500236"/>
    </source>
</evidence>
<accession>A0ABP6M110</accession>
<feature type="domain" description="ASCH" evidence="1">
    <location>
        <begin position="45"/>
        <end position="168"/>
    </location>
</feature>
<dbReference type="SUPFAM" id="SSF88697">
    <property type="entry name" value="PUA domain-like"/>
    <property type="match status" value="1"/>
</dbReference>
<dbReference type="PIRSF" id="PIRSF021320">
    <property type="entry name" value="DUF984"/>
    <property type="match status" value="1"/>
</dbReference>
<dbReference type="Pfam" id="PF04266">
    <property type="entry name" value="ASCH"/>
    <property type="match status" value="1"/>
</dbReference>
<dbReference type="InterPro" id="IPR015947">
    <property type="entry name" value="PUA-like_sf"/>
</dbReference>
<reference evidence="3" key="1">
    <citation type="journal article" date="2019" name="Int. J. Syst. Evol. Microbiol.">
        <title>The Global Catalogue of Microorganisms (GCM) 10K type strain sequencing project: providing services to taxonomists for standard genome sequencing and annotation.</title>
        <authorList>
            <consortium name="The Broad Institute Genomics Platform"/>
            <consortium name="The Broad Institute Genome Sequencing Center for Infectious Disease"/>
            <person name="Wu L."/>
            <person name="Ma J."/>
        </authorList>
    </citation>
    <scope>NUCLEOTIDE SEQUENCE [LARGE SCALE GENOMIC DNA]</scope>
    <source>
        <strain evidence="3">JCM 14309</strain>
    </source>
</reference>
<name>A0ABP6M110_9MICC</name>
<proteinExistence type="predicted"/>
<evidence type="ECO:0000259" key="1">
    <source>
        <dbReference type="SMART" id="SM01022"/>
    </source>
</evidence>
<dbReference type="SMART" id="SM01022">
    <property type="entry name" value="ASCH"/>
    <property type="match status" value="1"/>
</dbReference>
<protein>
    <submittedName>
        <fullName evidence="2">ASCH domain-containing protein</fullName>
    </submittedName>
</protein>
<keyword evidence="3" id="KW-1185">Reference proteome</keyword>
<dbReference type="CDD" id="cd06553">
    <property type="entry name" value="ASCH_Ef3133_like"/>
    <property type="match status" value="1"/>
</dbReference>
<dbReference type="Proteomes" id="UP001500236">
    <property type="component" value="Unassembled WGS sequence"/>
</dbReference>
<organism evidence="2 3">
    <name type="scientific">Nesterenkonia aethiopica</name>
    <dbReference type="NCBI Taxonomy" id="269144"/>
    <lineage>
        <taxon>Bacteria</taxon>
        <taxon>Bacillati</taxon>
        <taxon>Actinomycetota</taxon>
        <taxon>Actinomycetes</taxon>
        <taxon>Micrococcales</taxon>
        <taxon>Micrococcaceae</taxon>
        <taxon>Nesterenkonia</taxon>
    </lineage>
</organism>
<dbReference type="PANTHER" id="PTHR39203:SF1">
    <property type="entry name" value="CYTOPLASMIC PROTEIN"/>
    <property type="match status" value="1"/>
</dbReference>
<dbReference type="PANTHER" id="PTHR39203">
    <property type="entry name" value="CYTOPLASMIC PROTEIN-RELATED"/>
    <property type="match status" value="1"/>
</dbReference>